<dbReference type="InterPro" id="IPR011042">
    <property type="entry name" value="6-blade_b-propeller_TolB-like"/>
</dbReference>
<gene>
    <name evidence="3" type="ORF">ACFFH7_07750</name>
</gene>
<evidence type="ECO:0000313" key="3">
    <source>
        <dbReference type="EMBL" id="MFC0541373.1"/>
    </source>
</evidence>
<organism evidence="3 4">
    <name type="scientific">Kutzneria chonburiensis</name>
    <dbReference type="NCBI Taxonomy" id="1483604"/>
    <lineage>
        <taxon>Bacteria</taxon>
        <taxon>Bacillati</taxon>
        <taxon>Actinomycetota</taxon>
        <taxon>Actinomycetes</taxon>
        <taxon>Pseudonocardiales</taxon>
        <taxon>Pseudonocardiaceae</taxon>
        <taxon>Kutzneria</taxon>
    </lineage>
</organism>
<dbReference type="SUPFAM" id="SSF63829">
    <property type="entry name" value="Calcium-dependent phosphotriesterase"/>
    <property type="match status" value="1"/>
</dbReference>
<dbReference type="RefSeq" id="WP_273942623.1">
    <property type="nucleotide sequence ID" value="NZ_CP097263.1"/>
</dbReference>
<sequence>MKALEVLADDLVYPESPRWHDGRLWISDVHAYRLVTVGATTDVVCEVPGRPAGSGFLPDGSLLLATALDRRLNVWDGEFRPVAEVPATGLLNDMVVGPDGRAWFGDTGFRLGVEEPRPGRIFTWTAAEGPEVAAEDVWFPNGMVITGNELVVNESTADRTSVFRIQSDGMLHRDRVLVEAGPFPDGLAMDADGSYWIALFGGGKFVHVSVGGDVLEEIDTGGRIAVACAFGEGSLYLCTAETTMADLREGRSRGYIHQLSNV</sequence>
<comment type="caution">
    <text evidence="3">The sequence shown here is derived from an EMBL/GenBank/DDBJ whole genome shotgun (WGS) entry which is preliminary data.</text>
</comment>
<accession>A0ABV6MM45</accession>
<dbReference type="PANTHER" id="PTHR10907:SF47">
    <property type="entry name" value="REGUCALCIN"/>
    <property type="match status" value="1"/>
</dbReference>
<dbReference type="Gene3D" id="2.120.10.30">
    <property type="entry name" value="TolB, C-terminal domain"/>
    <property type="match status" value="1"/>
</dbReference>
<name>A0ABV6MM45_9PSEU</name>
<dbReference type="InterPro" id="IPR013658">
    <property type="entry name" value="SGL"/>
</dbReference>
<proteinExistence type="inferred from homology"/>
<keyword evidence="4" id="KW-1185">Reference proteome</keyword>
<evidence type="ECO:0000259" key="2">
    <source>
        <dbReference type="Pfam" id="PF08450"/>
    </source>
</evidence>
<dbReference type="Proteomes" id="UP001589810">
    <property type="component" value="Unassembled WGS sequence"/>
</dbReference>
<dbReference type="Pfam" id="PF08450">
    <property type="entry name" value="SGL"/>
    <property type="match status" value="1"/>
</dbReference>
<dbReference type="PANTHER" id="PTHR10907">
    <property type="entry name" value="REGUCALCIN"/>
    <property type="match status" value="1"/>
</dbReference>
<evidence type="ECO:0000313" key="4">
    <source>
        <dbReference type="Proteomes" id="UP001589810"/>
    </source>
</evidence>
<feature type="domain" description="SMP-30/Gluconolactonase/LRE-like region" evidence="2">
    <location>
        <begin position="14"/>
        <end position="240"/>
    </location>
</feature>
<evidence type="ECO:0000256" key="1">
    <source>
        <dbReference type="ARBA" id="ARBA00008853"/>
    </source>
</evidence>
<dbReference type="EMBL" id="JBHLUD010000002">
    <property type="protein sequence ID" value="MFC0541373.1"/>
    <property type="molecule type" value="Genomic_DNA"/>
</dbReference>
<comment type="similarity">
    <text evidence="1">Belongs to the SMP-30/CGR1 family.</text>
</comment>
<reference evidence="3 4" key="1">
    <citation type="submission" date="2024-09" db="EMBL/GenBank/DDBJ databases">
        <authorList>
            <person name="Sun Q."/>
            <person name="Mori K."/>
        </authorList>
    </citation>
    <scope>NUCLEOTIDE SEQUENCE [LARGE SCALE GENOMIC DNA]</scope>
    <source>
        <strain evidence="3 4">TBRC 1432</strain>
    </source>
</reference>
<protein>
    <submittedName>
        <fullName evidence="3">SMP-30/gluconolactonase/LRE family protein</fullName>
    </submittedName>
</protein>